<dbReference type="SUPFAM" id="SSF51703">
    <property type="entry name" value="Cobalamin (vitamin B12)-dependent enzymes"/>
    <property type="match status" value="1"/>
</dbReference>
<dbReference type="EMBL" id="CP094358">
    <property type="protein sequence ID" value="UOB16921.1"/>
    <property type="molecule type" value="Genomic_DNA"/>
</dbReference>
<gene>
    <name evidence="2" type="ORF">MQE35_14415</name>
</gene>
<dbReference type="KEGG" id="fbm:MQE35_14415"/>
<dbReference type="AlphaFoldDB" id="A0A9E6ZUE2"/>
<feature type="domain" description="Methylmalonyl-CoA mutase alpha/beta chain catalytic" evidence="1">
    <location>
        <begin position="66"/>
        <end position="145"/>
    </location>
</feature>
<dbReference type="PANTHER" id="PTHR48101:SF4">
    <property type="entry name" value="METHYLMALONYL-COA MUTASE, MITOCHONDRIAL"/>
    <property type="match status" value="1"/>
</dbReference>
<accession>A0A9E6ZUE2</accession>
<dbReference type="Gene3D" id="3.20.20.240">
    <property type="entry name" value="Methylmalonyl-CoA mutase"/>
    <property type="match status" value="1"/>
</dbReference>
<dbReference type="GO" id="GO:0005737">
    <property type="term" value="C:cytoplasm"/>
    <property type="evidence" value="ECO:0007669"/>
    <property type="project" value="TreeGrafter"/>
</dbReference>
<dbReference type="GO" id="GO:0019678">
    <property type="term" value="P:propionate metabolic process, methylmalonyl pathway"/>
    <property type="evidence" value="ECO:0007669"/>
    <property type="project" value="TreeGrafter"/>
</dbReference>
<dbReference type="Proteomes" id="UP000831290">
    <property type="component" value="Chromosome"/>
</dbReference>
<protein>
    <submittedName>
        <fullName evidence="2">Acyl-CoA mutase large subunit family protein</fullName>
    </submittedName>
</protein>
<evidence type="ECO:0000259" key="1">
    <source>
        <dbReference type="Pfam" id="PF01642"/>
    </source>
</evidence>
<evidence type="ECO:0000313" key="3">
    <source>
        <dbReference type="Proteomes" id="UP000831290"/>
    </source>
</evidence>
<proteinExistence type="predicted"/>
<keyword evidence="3" id="KW-1185">Reference proteome</keyword>
<name>A0A9E6ZUE2_9FLAO</name>
<dbReference type="InterPro" id="IPR006099">
    <property type="entry name" value="MeMalonylCoA_mutase_a/b_cat"/>
</dbReference>
<sequence length="214" mass="24354">MKRKNVQHINLSGYLKKSTLHTLPYAAGFPPYLRGNETTMYVKKQWHTKPAGFFVVKLKEVNIEQASKEIQLQYLLNKGKELLKNEINKENKSDLTFANSCFTWNFTHDFLKEIAAMRAARLVWSKIIKETGLPSSASHIKFKIYAKPENELQALMAVLGSADFIDLPPSLSHYLYNNTGINKPVDPLGGSIRLEELTGNIAAHTWKLIHTQQK</sequence>
<dbReference type="PANTHER" id="PTHR48101">
    <property type="entry name" value="METHYLMALONYL-COA MUTASE, MITOCHONDRIAL-RELATED"/>
    <property type="match status" value="1"/>
</dbReference>
<reference evidence="2" key="1">
    <citation type="submission" date="2022-03" db="EMBL/GenBank/DDBJ databases">
        <title>Description of Abyssus ytuae gen. nov., sp. nov., a novel member of the family Flavobacteriaceae isolated from the sediment of Mariana Trench.</title>
        <authorList>
            <person name="Zhang J."/>
            <person name="Xu X."/>
        </authorList>
    </citation>
    <scope>NUCLEOTIDE SEQUENCE</scope>
    <source>
        <strain evidence="2">MT3330</strain>
    </source>
</reference>
<organism evidence="2 3">
    <name type="scientific">Abyssalbus ytuae</name>
    <dbReference type="NCBI Taxonomy" id="2926907"/>
    <lineage>
        <taxon>Bacteria</taxon>
        <taxon>Pseudomonadati</taxon>
        <taxon>Bacteroidota</taxon>
        <taxon>Flavobacteriia</taxon>
        <taxon>Flavobacteriales</taxon>
        <taxon>Flavobacteriaceae</taxon>
        <taxon>Abyssalbus</taxon>
    </lineage>
</organism>
<dbReference type="RefSeq" id="WP_255842176.1">
    <property type="nucleotide sequence ID" value="NZ_CP094358.1"/>
</dbReference>
<dbReference type="GO" id="GO:0031419">
    <property type="term" value="F:cobalamin binding"/>
    <property type="evidence" value="ECO:0007669"/>
    <property type="project" value="InterPro"/>
</dbReference>
<evidence type="ECO:0000313" key="2">
    <source>
        <dbReference type="EMBL" id="UOB16921.1"/>
    </source>
</evidence>
<dbReference type="GO" id="GO:0004494">
    <property type="term" value="F:methylmalonyl-CoA mutase activity"/>
    <property type="evidence" value="ECO:0007669"/>
    <property type="project" value="TreeGrafter"/>
</dbReference>
<dbReference type="Pfam" id="PF01642">
    <property type="entry name" value="MM_CoA_mutase"/>
    <property type="match status" value="1"/>
</dbReference>
<dbReference type="InterPro" id="IPR016176">
    <property type="entry name" value="Cbl-dep_enz_cat"/>
</dbReference>